<evidence type="ECO:0000256" key="2">
    <source>
        <dbReference type="ARBA" id="ARBA00022448"/>
    </source>
</evidence>
<dbReference type="PATRIC" id="fig|1121098.3.peg.1"/>
<dbReference type="InterPro" id="IPR037066">
    <property type="entry name" value="Plug_dom_sf"/>
</dbReference>
<dbReference type="GO" id="GO:0009279">
    <property type="term" value="C:cell outer membrane"/>
    <property type="evidence" value="ECO:0007669"/>
    <property type="project" value="UniProtKB-SubCell"/>
</dbReference>
<evidence type="ECO:0000256" key="8">
    <source>
        <dbReference type="PROSITE-ProRule" id="PRU01360"/>
    </source>
</evidence>
<keyword evidence="4 8" id="KW-0812">Transmembrane</keyword>
<dbReference type="HOGENOM" id="CLU_004317_0_1_10"/>
<dbReference type="AlphaFoldDB" id="U6RQG1"/>
<keyword evidence="6 8" id="KW-0472">Membrane</keyword>
<comment type="similarity">
    <text evidence="8">Belongs to the TonB-dependent receptor family.</text>
</comment>
<dbReference type="GO" id="GO:0015344">
    <property type="term" value="F:siderophore uptake transmembrane transporter activity"/>
    <property type="evidence" value="ECO:0007669"/>
    <property type="project" value="TreeGrafter"/>
</dbReference>
<organism evidence="10 11">
    <name type="scientific">Phocaeicola massiliensis B84634 = Timone 84634 = DSM 17679 = JCM 13223</name>
    <dbReference type="NCBI Taxonomy" id="1121098"/>
    <lineage>
        <taxon>Bacteria</taxon>
        <taxon>Pseudomonadati</taxon>
        <taxon>Bacteroidota</taxon>
        <taxon>Bacteroidia</taxon>
        <taxon>Bacteroidales</taxon>
        <taxon>Bacteroidaceae</taxon>
        <taxon>Phocaeicola</taxon>
    </lineage>
</organism>
<name>U6RQG1_9BACT</name>
<keyword evidence="2 8" id="KW-0813">Transport</keyword>
<evidence type="ECO:0000256" key="4">
    <source>
        <dbReference type="ARBA" id="ARBA00022692"/>
    </source>
</evidence>
<dbReference type="Pfam" id="PF07715">
    <property type="entry name" value="Plug"/>
    <property type="match status" value="1"/>
</dbReference>
<gene>
    <name evidence="10" type="ORF">HMPREF1534_00001</name>
</gene>
<accession>U6RQG1</accession>
<dbReference type="GO" id="GO:0044718">
    <property type="term" value="P:siderophore transmembrane transport"/>
    <property type="evidence" value="ECO:0007669"/>
    <property type="project" value="TreeGrafter"/>
</dbReference>
<dbReference type="PANTHER" id="PTHR30069:SF29">
    <property type="entry name" value="HEMOGLOBIN AND HEMOGLOBIN-HAPTOGLOBIN-BINDING PROTEIN 1-RELATED"/>
    <property type="match status" value="1"/>
</dbReference>
<evidence type="ECO:0000256" key="5">
    <source>
        <dbReference type="ARBA" id="ARBA00022729"/>
    </source>
</evidence>
<dbReference type="InterPro" id="IPR012910">
    <property type="entry name" value="Plug_dom"/>
</dbReference>
<dbReference type="SUPFAM" id="SSF56935">
    <property type="entry name" value="Porins"/>
    <property type="match status" value="1"/>
</dbReference>
<dbReference type="Gene3D" id="2.40.170.20">
    <property type="entry name" value="TonB-dependent receptor, beta-barrel domain"/>
    <property type="match status" value="1"/>
</dbReference>
<dbReference type="InterPro" id="IPR023996">
    <property type="entry name" value="TonB-dep_OMP_SusC/RagA"/>
</dbReference>
<keyword evidence="11" id="KW-1185">Reference proteome</keyword>
<dbReference type="Gene3D" id="2.170.130.10">
    <property type="entry name" value="TonB-dependent receptor, plug domain"/>
    <property type="match status" value="1"/>
</dbReference>
<dbReference type="InterPro" id="IPR039426">
    <property type="entry name" value="TonB-dep_rcpt-like"/>
</dbReference>
<dbReference type="eggNOG" id="COG1629">
    <property type="taxonomic scope" value="Bacteria"/>
</dbReference>
<evidence type="ECO:0000256" key="1">
    <source>
        <dbReference type="ARBA" id="ARBA00004571"/>
    </source>
</evidence>
<dbReference type="NCBIfam" id="TIGR04056">
    <property type="entry name" value="OMP_RagA_SusC"/>
    <property type="match status" value="1"/>
</dbReference>
<evidence type="ECO:0000256" key="7">
    <source>
        <dbReference type="ARBA" id="ARBA00023237"/>
    </source>
</evidence>
<reference evidence="10 11" key="1">
    <citation type="submission" date="2013-04" db="EMBL/GenBank/DDBJ databases">
        <title>The Genome Sequence of Bacteroides massiliensis DSM 17679.</title>
        <authorList>
            <consortium name="The Broad Institute Genomics Platform"/>
            <person name="Earl A."/>
            <person name="Ward D."/>
            <person name="Feldgarden M."/>
            <person name="Gevers D."/>
            <person name="Martens E."/>
            <person name="Fenner L."/>
            <person name="Roux V."/>
            <person name="Mallet M.N."/>
            <person name="Raoult D."/>
            <person name="Walker B."/>
            <person name="Young S."/>
            <person name="Zeng Q."/>
            <person name="Gargeya S."/>
            <person name="Fitzgerald M."/>
            <person name="Haas B."/>
            <person name="Abouelleil A."/>
            <person name="Allen A.W."/>
            <person name="Alvarado L."/>
            <person name="Arachchi H.M."/>
            <person name="Berlin A.M."/>
            <person name="Chapman S.B."/>
            <person name="Gainer-Dewar J."/>
            <person name="Goldberg J."/>
            <person name="Griggs A."/>
            <person name="Gujja S."/>
            <person name="Hansen M."/>
            <person name="Howarth C."/>
            <person name="Imamovic A."/>
            <person name="Ireland A."/>
            <person name="Larimer J."/>
            <person name="McCowan C."/>
            <person name="Murphy C."/>
            <person name="Pearson M."/>
            <person name="Poon T.W."/>
            <person name="Priest M."/>
            <person name="Roberts A."/>
            <person name="Saif S."/>
            <person name="Shea T."/>
            <person name="Sisk P."/>
            <person name="Sykes S."/>
            <person name="Wortman J."/>
            <person name="Nusbaum C."/>
            <person name="Birren B."/>
        </authorList>
    </citation>
    <scope>NUCLEOTIDE SEQUENCE [LARGE SCALE GENOMIC DNA]</scope>
    <source>
        <strain evidence="11">B84634 / Timone 84634 / DSM 17679 / JCM 13223</strain>
    </source>
</reference>
<evidence type="ECO:0000313" key="10">
    <source>
        <dbReference type="EMBL" id="EOA58715.1"/>
    </source>
</evidence>
<sequence length="912" mass="101576">SSAKTLVISFIGMQSQELPIKQTMNVILKPDTETLEEVVVLGYGSGKKIGSIVGSVAKVNSEKLSAKPVANAMDALQGQVSGLQVYTSSGEPGSSSSSYIRGVGSLTADNEPLYVLDGTPVSSSVMVMMNPNDFESVTVLKDASATSIYGSRAANGVIYITTKRGKIGEKAVITASGNYGTARLARRVSNPMNSTELLNYQLSHGIIKQETYDKYINSGIDTNWEDYFFKDDAPTYQANLSIQGGSNKTMYYVSGSYYFQDGITPRSEYNRYTFRSNLESRPTDWLRFGANFGATYDEQQTSLFTYQGSNNLNGGIFGTILNPTYYNPYGEDGSKLDVIPGLNRYSPYYLSDKQPSSSNTAQLDGTAFIQLNPIEGLTIRSQFGIEAYDFRQTSKRLASHPNATQGGYTYEAFRRNAKLTITNTAEYNFKIKDIHDFTILIGQEGIKNDYQRFGSETTGQSDDRLSMLEAGTAATLLGADENDLYTYQFLSFFGRINYALNDKYFADFSIRNDASSRFGKDNRNAIFMSGGLMWNMKKESFLEDVNFLSDLKLKASIGTTGNSSIGNYDHLALVGTNLYNAQGGWKINTPGNGDLGWEKQTLANIGIEASFWNKYRIELTYYNKKTSNMLMDVPVPYTSGFSSITQNVGSMTNSGVEIAVSLDLLKTKDWFVGFNMNYAYNKNKITELFYGYDEWAMPNYLVSYNVGEPVQYYMAEWAGVDPADGQQMWYIPGTDGETTKEYDEERLQQATGKKRYAPHNGGFGLNVSWKGLSLNADFAWVLGKYMVNNDYYFAANPYNFAGYNQSKDVLNEWKEPGDITDIPAYGNVMQFDTHLLENASFLRLKNISLSYTLPKNWLLPTKVIQGVRIMATARNLFTITNYKGADPELDTNLTYGAYPNTKQFTIGAELTF</sequence>
<evidence type="ECO:0000256" key="3">
    <source>
        <dbReference type="ARBA" id="ARBA00022452"/>
    </source>
</evidence>
<feature type="non-terminal residue" evidence="10">
    <location>
        <position position="1"/>
    </location>
</feature>
<dbReference type="NCBIfam" id="TIGR04057">
    <property type="entry name" value="SusC_RagA_signa"/>
    <property type="match status" value="1"/>
</dbReference>
<protein>
    <submittedName>
        <fullName evidence="10">SusC/RagA family TonB-linked outer membrane protein</fullName>
    </submittedName>
</protein>
<keyword evidence="7 8" id="KW-0998">Cell outer membrane</keyword>
<dbReference type="STRING" id="1121098.HMPREF1534_00001"/>
<evidence type="ECO:0000313" key="11">
    <source>
        <dbReference type="Proteomes" id="UP000017831"/>
    </source>
</evidence>
<proteinExistence type="inferred from homology"/>
<feature type="domain" description="TonB-dependent receptor plug" evidence="9">
    <location>
        <begin position="52"/>
        <end position="157"/>
    </location>
</feature>
<keyword evidence="3 8" id="KW-1134">Transmembrane beta strand</keyword>
<comment type="caution">
    <text evidence="10">The sequence shown here is derived from an EMBL/GenBank/DDBJ whole genome shotgun (WGS) entry which is preliminary data.</text>
</comment>
<evidence type="ECO:0000256" key="6">
    <source>
        <dbReference type="ARBA" id="ARBA00023136"/>
    </source>
</evidence>
<dbReference type="EMBL" id="AQHY01000001">
    <property type="protein sequence ID" value="EOA58715.1"/>
    <property type="molecule type" value="Genomic_DNA"/>
</dbReference>
<dbReference type="InterPro" id="IPR023997">
    <property type="entry name" value="TonB-dep_OMP_SusC/RagA_CS"/>
</dbReference>
<keyword evidence="5" id="KW-0732">Signal</keyword>
<dbReference type="PANTHER" id="PTHR30069">
    <property type="entry name" value="TONB-DEPENDENT OUTER MEMBRANE RECEPTOR"/>
    <property type="match status" value="1"/>
</dbReference>
<comment type="subcellular location">
    <subcellularLocation>
        <location evidence="1 8">Cell outer membrane</location>
        <topology evidence="1 8">Multi-pass membrane protein</topology>
    </subcellularLocation>
</comment>
<evidence type="ECO:0000259" key="9">
    <source>
        <dbReference type="Pfam" id="PF07715"/>
    </source>
</evidence>
<dbReference type="Proteomes" id="UP000017831">
    <property type="component" value="Unassembled WGS sequence"/>
</dbReference>
<dbReference type="InterPro" id="IPR036942">
    <property type="entry name" value="Beta-barrel_TonB_sf"/>
</dbReference>
<dbReference type="PROSITE" id="PS52016">
    <property type="entry name" value="TONB_DEPENDENT_REC_3"/>
    <property type="match status" value="1"/>
</dbReference>